<keyword evidence="8" id="KW-1185">Reference proteome</keyword>
<feature type="transmembrane region" description="Helical" evidence="6">
    <location>
        <begin position="298"/>
        <end position="325"/>
    </location>
</feature>
<sequence>MQIMRSNQIRWLSVVIVTGGLLLILPLHLLACFIAGFLVFELINALTPYFQKIISGERARWLVVAIIATLVISCLTLAIAGIADFLMEDMRNPVAFNAMVSRLLTDAQSRLSPVLLHYLPANIEELQRSFLLWLREHIVMIQAVGKNAAHVFLTMIIGMILGAIISLQQPRKGELHAPLKKELLQRMHLLGEAFRNVVFAQFQISLINTVLSGIFLFGILPLFGIHLPLAKTLVVVTFVCGLLPVIGNLISNTLIFIVGLSLSLWVGALVLAYLIIIHKVEYFLNARIVGSRIKAKSWEVLLAMLIFEAAFGIPGVVAAPIYYAYLKSELKEAGLI</sequence>
<dbReference type="Pfam" id="PF01594">
    <property type="entry name" value="AI-2E_transport"/>
    <property type="match status" value="1"/>
</dbReference>
<dbReference type="Proteomes" id="UP000699865">
    <property type="component" value="Unassembled WGS sequence"/>
</dbReference>
<proteinExistence type="inferred from homology"/>
<comment type="subcellular location">
    <subcellularLocation>
        <location evidence="1">Membrane</location>
        <topology evidence="1">Multi-pass membrane protein</topology>
    </subcellularLocation>
</comment>
<organism evidence="7 8">
    <name type="scientific">Rahnella perminowiae</name>
    <dbReference type="NCBI Taxonomy" id="2816244"/>
    <lineage>
        <taxon>Bacteria</taxon>
        <taxon>Pseudomonadati</taxon>
        <taxon>Pseudomonadota</taxon>
        <taxon>Gammaproteobacteria</taxon>
        <taxon>Enterobacterales</taxon>
        <taxon>Yersiniaceae</taxon>
        <taxon>Rahnella</taxon>
    </lineage>
</organism>
<dbReference type="RefSeq" id="WP_129951033.1">
    <property type="nucleotide sequence ID" value="NZ_JAFMOS010000456.1"/>
</dbReference>
<evidence type="ECO:0000256" key="3">
    <source>
        <dbReference type="ARBA" id="ARBA00022692"/>
    </source>
</evidence>
<feature type="transmembrane region" description="Helical" evidence="6">
    <location>
        <begin position="232"/>
        <end position="250"/>
    </location>
</feature>
<feature type="transmembrane region" description="Helical" evidence="6">
    <location>
        <begin position="60"/>
        <end position="83"/>
    </location>
</feature>
<reference evidence="7 8" key="1">
    <citation type="submission" date="2021-03" db="EMBL/GenBank/DDBJ databases">
        <title>Five novel Rahnella species.</title>
        <authorList>
            <person name="Brady C."/>
            <person name="Asselin J."/>
            <person name="Beer S."/>
            <person name="Bruberg M.B."/>
            <person name="Crampton B."/>
            <person name="Venter S."/>
            <person name="Arnold D."/>
            <person name="Denman S."/>
        </authorList>
    </citation>
    <scope>NUCLEOTIDE SEQUENCE [LARGE SCALE GENOMIC DNA]</scope>
    <source>
        <strain evidence="7 8">L72c</strain>
    </source>
</reference>
<evidence type="ECO:0000256" key="2">
    <source>
        <dbReference type="ARBA" id="ARBA00009773"/>
    </source>
</evidence>
<comment type="similarity">
    <text evidence="2">Belongs to the autoinducer-2 exporter (AI-2E) (TC 2.A.86) family.</text>
</comment>
<evidence type="ECO:0000256" key="1">
    <source>
        <dbReference type="ARBA" id="ARBA00004141"/>
    </source>
</evidence>
<feature type="transmembrane region" description="Helical" evidence="6">
    <location>
        <begin position="148"/>
        <end position="167"/>
    </location>
</feature>
<protein>
    <submittedName>
        <fullName evidence="7">AI-2E family transporter</fullName>
    </submittedName>
</protein>
<evidence type="ECO:0000313" key="8">
    <source>
        <dbReference type="Proteomes" id="UP000699865"/>
    </source>
</evidence>
<feature type="transmembrane region" description="Helical" evidence="6">
    <location>
        <begin position="256"/>
        <end position="277"/>
    </location>
</feature>
<evidence type="ECO:0000256" key="6">
    <source>
        <dbReference type="SAM" id="Phobius"/>
    </source>
</evidence>
<feature type="transmembrane region" description="Helical" evidence="6">
    <location>
        <begin position="197"/>
        <end position="220"/>
    </location>
</feature>
<keyword evidence="4 6" id="KW-1133">Transmembrane helix</keyword>
<evidence type="ECO:0000256" key="5">
    <source>
        <dbReference type="ARBA" id="ARBA00023136"/>
    </source>
</evidence>
<evidence type="ECO:0000313" key="7">
    <source>
        <dbReference type="EMBL" id="MBU9834280.1"/>
    </source>
</evidence>
<feature type="transmembrane region" description="Helical" evidence="6">
    <location>
        <begin position="12"/>
        <end position="40"/>
    </location>
</feature>
<gene>
    <name evidence="7" type="ORF">J1786_05485</name>
</gene>
<accession>A0ABS6KXS8</accession>
<keyword evidence="3 6" id="KW-0812">Transmembrane</keyword>
<comment type="caution">
    <text evidence="7">The sequence shown here is derived from an EMBL/GenBank/DDBJ whole genome shotgun (WGS) entry which is preliminary data.</text>
</comment>
<dbReference type="InterPro" id="IPR002549">
    <property type="entry name" value="AI-2E-like"/>
</dbReference>
<dbReference type="EMBL" id="JAFMOU010000062">
    <property type="protein sequence ID" value="MBU9834280.1"/>
    <property type="molecule type" value="Genomic_DNA"/>
</dbReference>
<name>A0ABS6KXS8_9GAMM</name>
<evidence type="ECO:0000256" key="4">
    <source>
        <dbReference type="ARBA" id="ARBA00022989"/>
    </source>
</evidence>
<keyword evidence="5 6" id="KW-0472">Membrane</keyword>